<dbReference type="SMART" id="SM01007">
    <property type="entry name" value="Aldolase_II"/>
    <property type="match status" value="1"/>
</dbReference>
<evidence type="ECO:0000259" key="2">
    <source>
        <dbReference type="SMART" id="SM01007"/>
    </source>
</evidence>
<dbReference type="NCBIfam" id="NF005451">
    <property type="entry name" value="PRK07044.1"/>
    <property type="match status" value="1"/>
</dbReference>
<dbReference type="SUPFAM" id="SSF53639">
    <property type="entry name" value="AraD/HMP-PK domain-like"/>
    <property type="match status" value="1"/>
</dbReference>
<evidence type="ECO:0000313" key="3">
    <source>
        <dbReference type="EMBL" id="MCW3473699.1"/>
    </source>
</evidence>
<protein>
    <submittedName>
        <fullName evidence="3">Aldolase</fullName>
        <ecNumber evidence="3">4.1.2.-</ecNumber>
    </submittedName>
</protein>
<dbReference type="PANTHER" id="PTHR10672">
    <property type="entry name" value="ADDUCIN"/>
    <property type="match status" value="1"/>
</dbReference>
<dbReference type="InterPro" id="IPR001303">
    <property type="entry name" value="Aldolase_II/adducin_N"/>
</dbReference>
<reference evidence="3" key="1">
    <citation type="submission" date="2022-09" db="EMBL/GenBank/DDBJ databases">
        <title>Rhodovastum sp. nov. RN2-1 isolated from soil in Seongnam, South Korea.</title>
        <authorList>
            <person name="Le N.T."/>
        </authorList>
    </citation>
    <scope>NUCLEOTIDE SEQUENCE</scope>
    <source>
        <strain evidence="3">RN2-1</strain>
    </source>
</reference>
<dbReference type="EMBL" id="JAPDNT010000001">
    <property type="protein sequence ID" value="MCW3473699.1"/>
    <property type="molecule type" value="Genomic_DNA"/>
</dbReference>
<keyword evidence="4" id="KW-1185">Reference proteome</keyword>
<gene>
    <name evidence="3" type="ORF">OL599_03845</name>
</gene>
<dbReference type="AlphaFoldDB" id="A0AA41YHU6"/>
<dbReference type="GO" id="GO:0051015">
    <property type="term" value="F:actin filament binding"/>
    <property type="evidence" value="ECO:0007669"/>
    <property type="project" value="TreeGrafter"/>
</dbReference>
<evidence type="ECO:0000256" key="1">
    <source>
        <dbReference type="ARBA" id="ARBA00037961"/>
    </source>
</evidence>
<comment type="caution">
    <text evidence="3">The sequence shown here is derived from an EMBL/GenBank/DDBJ whole genome shotgun (WGS) entry which is preliminary data.</text>
</comment>
<dbReference type="EC" id="4.1.2.-" evidence="3"/>
<dbReference type="InterPro" id="IPR036409">
    <property type="entry name" value="Aldolase_II/adducin_N_sf"/>
</dbReference>
<evidence type="ECO:0000313" key="4">
    <source>
        <dbReference type="Proteomes" id="UP001165679"/>
    </source>
</evidence>
<accession>A0AA41YHU6</accession>
<dbReference type="NCBIfam" id="NF005068">
    <property type="entry name" value="PRK06486.1"/>
    <property type="match status" value="1"/>
</dbReference>
<keyword evidence="3" id="KW-0456">Lyase</keyword>
<dbReference type="Gene3D" id="3.40.225.10">
    <property type="entry name" value="Class II aldolase/adducin N-terminal domain"/>
    <property type="match status" value="1"/>
</dbReference>
<feature type="domain" description="Class II aldolase/adducin N-terminal" evidence="2">
    <location>
        <begin position="21"/>
        <end position="200"/>
    </location>
</feature>
<name>A0AA41YHU6_9PROT</name>
<dbReference type="GO" id="GO:0016829">
    <property type="term" value="F:lyase activity"/>
    <property type="evidence" value="ECO:0007669"/>
    <property type="project" value="UniProtKB-KW"/>
</dbReference>
<dbReference type="RefSeq" id="WP_264712274.1">
    <property type="nucleotide sequence ID" value="NZ_JAPDNT010000001.1"/>
</dbReference>
<comment type="similarity">
    <text evidence="1">Belongs to the aldolase class II family.</text>
</comment>
<dbReference type="Proteomes" id="UP001165679">
    <property type="component" value="Unassembled WGS sequence"/>
</dbReference>
<reference evidence="3" key="2">
    <citation type="submission" date="2022-10" db="EMBL/GenBank/DDBJ databases">
        <authorList>
            <person name="Trinh H.N."/>
        </authorList>
    </citation>
    <scope>NUCLEOTIDE SEQUENCE</scope>
    <source>
        <strain evidence="3">RN2-1</strain>
    </source>
</reference>
<proteinExistence type="inferred from homology"/>
<dbReference type="PANTHER" id="PTHR10672:SF21">
    <property type="entry name" value="CLASS II ALDOLASE_ADDUCIN N-TERMINAL DOMAIN-CONTAINING PROTEIN"/>
    <property type="match status" value="1"/>
</dbReference>
<organism evidence="3 4">
    <name type="scientific">Limobrevibacterium gyesilva</name>
    <dbReference type="NCBI Taxonomy" id="2991712"/>
    <lineage>
        <taxon>Bacteria</taxon>
        <taxon>Pseudomonadati</taxon>
        <taxon>Pseudomonadota</taxon>
        <taxon>Alphaproteobacteria</taxon>
        <taxon>Acetobacterales</taxon>
        <taxon>Acetobacteraceae</taxon>
        <taxon>Limobrevibacterium</taxon>
    </lineage>
</organism>
<dbReference type="Pfam" id="PF00596">
    <property type="entry name" value="Aldolase_II"/>
    <property type="match status" value="1"/>
</dbReference>
<dbReference type="GO" id="GO:0005856">
    <property type="term" value="C:cytoskeleton"/>
    <property type="evidence" value="ECO:0007669"/>
    <property type="project" value="TreeGrafter"/>
</dbReference>
<dbReference type="InterPro" id="IPR051017">
    <property type="entry name" value="Aldolase-II_Adducin_sf"/>
</dbReference>
<sequence length="256" mass="28239">MPEALDKLTGTRSDAERQARVDLAAALRLAVANGFHEGIDNHFTLATPGNPDSFLLNPYGLHWSEVRASDLLEVDFDGNVIAGSGFPDRTAVCIHGPIHKRGFACVLHTHMPFATALTQLEDMTLEMIGQTALGFHGGVAYDYAYDGLALDMVEGERMAEIMGNKPVLMLANHGVIVCGKSVADAFNSLYFLERACQTQILAMSTGKPMRRVSREVTEKTRRQFGHLLLPDGRNAHDYHFAALKRLLDRREPDYAD</sequence>